<dbReference type="InterPro" id="IPR009057">
    <property type="entry name" value="Homeodomain-like_sf"/>
</dbReference>
<dbReference type="PANTHER" id="PTHR34849">
    <property type="entry name" value="SSL5025 PROTEIN"/>
    <property type="match status" value="1"/>
</dbReference>
<accession>A0A7Z9C257</accession>
<gene>
    <name evidence="1" type="ORF">PL8927_900148</name>
</gene>
<dbReference type="SUPFAM" id="SSF46689">
    <property type="entry name" value="Homeodomain-like"/>
    <property type="match status" value="1"/>
</dbReference>
<dbReference type="Pfam" id="PF04255">
    <property type="entry name" value="DUF433"/>
    <property type="match status" value="1"/>
</dbReference>
<proteinExistence type="predicted"/>
<name>A0A7Z9C257_9CYAN</name>
<dbReference type="EMBL" id="CZCU02000169">
    <property type="protein sequence ID" value="VXD25861.1"/>
    <property type="molecule type" value="Genomic_DNA"/>
</dbReference>
<evidence type="ECO:0000313" key="2">
    <source>
        <dbReference type="Proteomes" id="UP000184550"/>
    </source>
</evidence>
<dbReference type="Proteomes" id="UP000184550">
    <property type="component" value="Unassembled WGS sequence"/>
</dbReference>
<comment type="caution">
    <text evidence="1">The sequence shown here is derived from an EMBL/GenBank/DDBJ whole genome shotgun (WGS) entry which is preliminary data.</text>
</comment>
<dbReference type="PANTHER" id="PTHR34849:SF5">
    <property type="entry name" value="SSL2733 PROTEIN"/>
    <property type="match status" value="1"/>
</dbReference>
<dbReference type="Gene3D" id="1.10.10.10">
    <property type="entry name" value="Winged helix-like DNA-binding domain superfamily/Winged helix DNA-binding domain"/>
    <property type="match status" value="1"/>
</dbReference>
<reference evidence="1" key="1">
    <citation type="submission" date="2019-10" db="EMBL/GenBank/DDBJ databases">
        <authorList>
            <consortium name="Genoscope - CEA"/>
            <person name="William W."/>
        </authorList>
    </citation>
    <scope>NUCLEOTIDE SEQUENCE [LARGE SCALE GENOMIC DNA]</scope>
    <source>
        <strain evidence="1">BBR_PRJEB10992</strain>
    </source>
</reference>
<protein>
    <recommendedName>
        <fullName evidence="3">DUF433 domain-containing protein</fullName>
    </recommendedName>
</protein>
<evidence type="ECO:0008006" key="3">
    <source>
        <dbReference type="Google" id="ProtNLM"/>
    </source>
</evidence>
<dbReference type="InterPro" id="IPR036388">
    <property type="entry name" value="WH-like_DNA-bd_sf"/>
</dbReference>
<organism evidence="1 2">
    <name type="scientific">Planktothrix serta PCC 8927</name>
    <dbReference type="NCBI Taxonomy" id="671068"/>
    <lineage>
        <taxon>Bacteria</taxon>
        <taxon>Bacillati</taxon>
        <taxon>Cyanobacteriota</taxon>
        <taxon>Cyanophyceae</taxon>
        <taxon>Oscillatoriophycideae</taxon>
        <taxon>Oscillatoriales</taxon>
        <taxon>Microcoleaceae</taxon>
        <taxon>Planktothrix</taxon>
    </lineage>
</organism>
<dbReference type="AlphaFoldDB" id="A0A7Z9C257"/>
<evidence type="ECO:0000313" key="1">
    <source>
        <dbReference type="EMBL" id="VXD25861.1"/>
    </source>
</evidence>
<keyword evidence="2" id="KW-1185">Reference proteome</keyword>
<sequence length="84" mass="9554">MIDLSNFPEKSMKYNEIITIEPGKRSGKPCIRGMRITVYDILEYLASGMTEAEILEDFSELTSEDIKACLAFAAERERKLFVVS</sequence>
<dbReference type="InterPro" id="IPR007367">
    <property type="entry name" value="DUF433"/>
</dbReference>